<gene>
    <name evidence="6" type="ORF">U0035_14365</name>
</gene>
<dbReference type="InterPro" id="IPR006710">
    <property type="entry name" value="Glyco_hydro_43"/>
</dbReference>
<keyword evidence="3 4" id="KW-0326">Glycosidase</keyword>
<dbReference type="GO" id="GO:0016787">
    <property type="term" value="F:hydrolase activity"/>
    <property type="evidence" value="ECO:0007669"/>
    <property type="project" value="UniProtKB-KW"/>
</dbReference>
<feature type="chain" id="PRO_5046881719" evidence="5">
    <location>
        <begin position="28"/>
        <end position="382"/>
    </location>
</feature>
<dbReference type="InterPro" id="IPR023296">
    <property type="entry name" value="Glyco_hydro_beta-prop_sf"/>
</dbReference>
<keyword evidence="7" id="KW-1185">Reference proteome</keyword>
<dbReference type="Pfam" id="PF04616">
    <property type="entry name" value="Glyco_hydro_43"/>
    <property type="match status" value="1"/>
</dbReference>
<comment type="similarity">
    <text evidence="1 4">Belongs to the glycosyl hydrolase 43 family.</text>
</comment>
<evidence type="ECO:0000256" key="3">
    <source>
        <dbReference type="ARBA" id="ARBA00023295"/>
    </source>
</evidence>
<evidence type="ECO:0000313" key="7">
    <source>
        <dbReference type="Proteomes" id="UP001325680"/>
    </source>
</evidence>
<name>A0ABZ0W2Z5_9BACT</name>
<protein>
    <submittedName>
        <fullName evidence="6">Glycoside hydrolase family 43 protein</fullName>
    </submittedName>
</protein>
<evidence type="ECO:0000256" key="5">
    <source>
        <dbReference type="SAM" id="SignalP"/>
    </source>
</evidence>
<organism evidence="6 7">
    <name type="scientific">Niabella yanshanensis</name>
    <dbReference type="NCBI Taxonomy" id="577386"/>
    <lineage>
        <taxon>Bacteria</taxon>
        <taxon>Pseudomonadati</taxon>
        <taxon>Bacteroidota</taxon>
        <taxon>Chitinophagia</taxon>
        <taxon>Chitinophagales</taxon>
        <taxon>Chitinophagaceae</taxon>
        <taxon>Niabella</taxon>
    </lineage>
</organism>
<dbReference type="CDD" id="cd18825">
    <property type="entry name" value="GH43_CtGH43-like"/>
    <property type="match status" value="1"/>
</dbReference>
<keyword evidence="2 4" id="KW-0378">Hydrolase</keyword>
<evidence type="ECO:0000313" key="6">
    <source>
        <dbReference type="EMBL" id="WQD36852.1"/>
    </source>
</evidence>
<dbReference type="PANTHER" id="PTHR22925">
    <property type="entry name" value="GLYCOSYL HYDROLASE 43 FAMILY MEMBER"/>
    <property type="match status" value="1"/>
</dbReference>
<evidence type="ECO:0000256" key="1">
    <source>
        <dbReference type="ARBA" id="ARBA00009865"/>
    </source>
</evidence>
<accession>A0ABZ0W2Z5</accession>
<evidence type="ECO:0000256" key="4">
    <source>
        <dbReference type="RuleBase" id="RU361187"/>
    </source>
</evidence>
<reference evidence="6 7" key="1">
    <citation type="submission" date="2023-12" db="EMBL/GenBank/DDBJ databases">
        <title>Genome sequencing and assembly of bacterial species from a model synthetic community.</title>
        <authorList>
            <person name="Hogle S.L."/>
        </authorList>
    </citation>
    <scope>NUCLEOTIDE SEQUENCE [LARGE SCALE GENOMIC DNA]</scope>
    <source>
        <strain evidence="6 7">HAMBI_3031</strain>
    </source>
</reference>
<dbReference type="PANTHER" id="PTHR22925:SF3">
    <property type="entry name" value="GLYCOSYL HYDROLASE FAMILY PROTEIN 43"/>
    <property type="match status" value="1"/>
</dbReference>
<feature type="signal peptide" evidence="5">
    <location>
        <begin position="1"/>
        <end position="27"/>
    </location>
</feature>
<dbReference type="SUPFAM" id="SSF75005">
    <property type="entry name" value="Arabinanase/levansucrase/invertase"/>
    <property type="match status" value="1"/>
</dbReference>
<sequence length="382" mass="43601">MNKFELKYRLSFFIGCVLILLSAGVQAQQKLQQFKPGALWMDDKGNHINAHGGGILFYNGMYYWFGEHKGEGSNNAYVGVTVYASKDLYNWKNEGVAFNVNDDKASLTQRGSIIERPKVIHNKHTKQFVMYFHLELAGQGYGAAYAAVAVSDKVTGPYKFLRASRVNPGHWPLNIPGGDRRQRINPDDYKTWWTDKWREGVEKGLFVQEHLYSGQMSRDMTLFVDDDSKAYHIYSSEENLTLHIAELSDDYTQHTGKYIRIAPAGHNEAPAIFKRNGKYYMITSGCTGWDPNAARLLVADQIMGEWKLLPNPCVGDGADKTFQSQGTYILPVAGKKDAFIFMADRWRPKNPIDGRYVWLPVQFKNELPVLSWLDEWDLKVFD</sequence>
<proteinExistence type="inferred from homology"/>
<keyword evidence="5" id="KW-0732">Signal</keyword>
<dbReference type="Proteomes" id="UP001325680">
    <property type="component" value="Chromosome"/>
</dbReference>
<dbReference type="Gene3D" id="2.115.10.20">
    <property type="entry name" value="Glycosyl hydrolase domain, family 43"/>
    <property type="match status" value="1"/>
</dbReference>
<dbReference type="RefSeq" id="WP_114793220.1">
    <property type="nucleotide sequence ID" value="NZ_CP139960.1"/>
</dbReference>
<evidence type="ECO:0000256" key="2">
    <source>
        <dbReference type="ARBA" id="ARBA00022801"/>
    </source>
</evidence>
<dbReference type="EMBL" id="CP139960">
    <property type="protein sequence ID" value="WQD36852.1"/>
    <property type="molecule type" value="Genomic_DNA"/>
</dbReference>